<evidence type="ECO:0000259" key="8">
    <source>
        <dbReference type="Pfam" id="PF13462"/>
    </source>
</evidence>
<evidence type="ECO:0000313" key="9">
    <source>
        <dbReference type="EMBL" id="CAB4619399.1"/>
    </source>
</evidence>
<feature type="compositionally biased region" description="Basic and acidic residues" evidence="6">
    <location>
        <begin position="9"/>
        <end position="28"/>
    </location>
</feature>
<keyword evidence="7" id="KW-1133">Transmembrane helix</keyword>
<evidence type="ECO:0000256" key="5">
    <source>
        <dbReference type="ARBA" id="ARBA00023284"/>
    </source>
</evidence>
<accession>A0A6J6I6A5</accession>
<evidence type="ECO:0000256" key="1">
    <source>
        <dbReference type="ARBA" id="ARBA00005791"/>
    </source>
</evidence>
<name>A0A6J6I6A5_9ZZZZ</name>
<dbReference type="CDD" id="cd02972">
    <property type="entry name" value="DsbA_family"/>
    <property type="match status" value="1"/>
</dbReference>
<feature type="region of interest" description="Disordered" evidence="6">
    <location>
        <begin position="1"/>
        <end position="28"/>
    </location>
</feature>
<gene>
    <name evidence="9" type="ORF">UFOPK1931_00409</name>
</gene>
<comment type="similarity">
    <text evidence="1">Belongs to the thioredoxin family. DsbA subfamily.</text>
</comment>
<organism evidence="9">
    <name type="scientific">freshwater metagenome</name>
    <dbReference type="NCBI Taxonomy" id="449393"/>
    <lineage>
        <taxon>unclassified sequences</taxon>
        <taxon>metagenomes</taxon>
        <taxon>ecological metagenomes</taxon>
    </lineage>
</organism>
<dbReference type="GO" id="GO:0016491">
    <property type="term" value="F:oxidoreductase activity"/>
    <property type="evidence" value="ECO:0007669"/>
    <property type="project" value="UniProtKB-KW"/>
</dbReference>
<evidence type="ECO:0000256" key="4">
    <source>
        <dbReference type="ARBA" id="ARBA00023157"/>
    </source>
</evidence>
<reference evidence="9" key="1">
    <citation type="submission" date="2020-05" db="EMBL/GenBank/DDBJ databases">
        <authorList>
            <person name="Chiriac C."/>
            <person name="Salcher M."/>
            <person name="Ghai R."/>
            <person name="Kavagutti S V."/>
        </authorList>
    </citation>
    <scope>NUCLEOTIDE SEQUENCE</scope>
</reference>
<dbReference type="SUPFAM" id="SSF52833">
    <property type="entry name" value="Thioredoxin-like"/>
    <property type="match status" value="1"/>
</dbReference>
<dbReference type="Pfam" id="PF13462">
    <property type="entry name" value="Thioredoxin_4"/>
    <property type="match status" value="1"/>
</dbReference>
<proteinExistence type="inferred from homology"/>
<protein>
    <submittedName>
        <fullName evidence="9">Unannotated protein</fullName>
    </submittedName>
</protein>
<evidence type="ECO:0000256" key="6">
    <source>
        <dbReference type="SAM" id="MobiDB-lite"/>
    </source>
</evidence>
<dbReference type="PANTHER" id="PTHR13887">
    <property type="entry name" value="GLUTATHIONE S-TRANSFERASE KAPPA"/>
    <property type="match status" value="1"/>
</dbReference>
<keyword evidence="7" id="KW-0812">Transmembrane</keyword>
<keyword evidence="5" id="KW-0676">Redox-active center</keyword>
<dbReference type="Gene3D" id="3.40.30.10">
    <property type="entry name" value="Glutaredoxin"/>
    <property type="match status" value="1"/>
</dbReference>
<feature type="transmembrane region" description="Helical" evidence="7">
    <location>
        <begin position="37"/>
        <end position="59"/>
    </location>
</feature>
<keyword evidence="2" id="KW-0732">Signal</keyword>
<keyword evidence="7" id="KW-0472">Membrane</keyword>
<evidence type="ECO:0000256" key="2">
    <source>
        <dbReference type="ARBA" id="ARBA00022729"/>
    </source>
</evidence>
<keyword evidence="4" id="KW-1015">Disulfide bond</keyword>
<dbReference type="EMBL" id="CAEZVE010000055">
    <property type="protein sequence ID" value="CAB4619399.1"/>
    <property type="molecule type" value="Genomic_DNA"/>
</dbReference>
<dbReference type="PANTHER" id="PTHR13887:SF14">
    <property type="entry name" value="DISULFIDE BOND FORMATION PROTEIN D"/>
    <property type="match status" value="1"/>
</dbReference>
<dbReference type="AlphaFoldDB" id="A0A6J6I6A5"/>
<evidence type="ECO:0000256" key="3">
    <source>
        <dbReference type="ARBA" id="ARBA00023002"/>
    </source>
</evidence>
<feature type="domain" description="Thioredoxin-like fold" evidence="8">
    <location>
        <begin position="99"/>
        <end position="263"/>
    </location>
</feature>
<dbReference type="InterPro" id="IPR012336">
    <property type="entry name" value="Thioredoxin-like_fold"/>
</dbReference>
<dbReference type="InterPro" id="IPR036249">
    <property type="entry name" value="Thioredoxin-like_sf"/>
</dbReference>
<sequence>MTSNTPRPTRSEQREAARAKAKALREQQQKGDKRKRVLIQLGIAISVIVAVGAVALTIFNASTQSTAVPTNASFNDGVKVGTDLKVFTEDFTPAPAPGETPVEIIIYVDYQCPICAVFELPNSEQIKNWVASGMATIEMHALSFLDGRGSPNTFSSRAANAALCVSEHSPDNFFEYNTRLFKSQPTEGAPGPENPELISFAEEVGASNMELISSCINEKAFGNWIKDSTERALTEPIPGTAIQVSGTPTVLVNGEQYTWETGEELASAARFAQFVQFVTTGAQG</sequence>
<evidence type="ECO:0000256" key="7">
    <source>
        <dbReference type="SAM" id="Phobius"/>
    </source>
</evidence>
<keyword evidence="3" id="KW-0560">Oxidoreductase</keyword>